<protein>
    <submittedName>
        <fullName evidence="2">Uncharacterized protein</fullName>
    </submittedName>
</protein>
<dbReference type="AlphaFoldDB" id="R0K2G7"/>
<evidence type="ECO:0000313" key="3">
    <source>
        <dbReference type="Proteomes" id="UP000016935"/>
    </source>
</evidence>
<feature type="coiled-coil region" evidence="1">
    <location>
        <begin position="18"/>
        <end position="45"/>
    </location>
</feature>
<organism evidence="2 3">
    <name type="scientific">Exserohilum turcicum (strain 28A)</name>
    <name type="common">Northern leaf blight fungus</name>
    <name type="synonym">Setosphaeria turcica</name>
    <dbReference type="NCBI Taxonomy" id="671987"/>
    <lineage>
        <taxon>Eukaryota</taxon>
        <taxon>Fungi</taxon>
        <taxon>Dikarya</taxon>
        <taxon>Ascomycota</taxon>
        <taxon>Pezizomycotina</taxon>
        <taxon>Dothideomycetes</taxon>
        <taxon>Pleosporomycetidae</taxon>
        <taxon>Pleosporales</taxon>
        <taxon>Pleosporineae</taxon>
        <taxon>Pleosporaceae</taxon>
        <taxon>Exserohilum</taxon>
    </lineage>
</organism>
<proteinExistence type="predicted"/>
<dbReference type="Proteomes" id="UP000016935">
    <property type="component" value="Unassembled WGS sequence"/>
</dbReference>
<evidence type="ECO:0000313" key="2">
    <source>
        <dbReference type="EMBL" id="EOA82572.1"/>
    </source>
</evidence>
<reference evidence="2 3" key="2">
    <citation type="journal article" date="2013" name="PLoS Genet.">
        <title>Comparative genome structure, secondary metabolite, and effector coding capacity across Cochliobolus pathogens.</title>
        <authorList>
            <person name="Condon B.J."/>
            <person name="Leng Y."/>
            <person name="Wu D."/>
            <person name="Bushley K.E."/>
            <person name="Ohm R.A."/>
            <person name="Otillar R."/>
            <person name="Martin J."/>
            <person name="Schackwitz W."/>
            <person name="Grimwood J."/>
            <person name="MohdZainudin N."/>
            <person name="Xue C."/>
            <person name="Wang R."/>
            <person name="Manning V.A."/>
            <person name="Dhillon B."/>
            <person name="Tu Z.J."/>
            <person name="Steffenson B.J."/>
            <person name="Salamov A."/>
            <person name="Sun H."/>
            <person name="Lowry S."/>
            <person name="LaButti K."/>
            <person name="Han J."/>
            <person name="Copeland A."/>
            <person name="Lindquist E."/>
            <person name="Barry K."/>
            <person name="Schmutz J."/>
            <person name="Baker S.E."/>
            <person name="Ciuffetti L.M."/>
            <person name="Grigoriev I.V."/>
            <person name="Zhong S."/>
            <person name="Turgeon B.G."/>
        </authorList>
    </citation>
    <scope>NUCLEOTIDE SEQUENCE [LARGE SCALE GENOMIC DNA]</scope>
    <source>
        <strain evidence="3">28A</strain>
    </source>
</reference>
<name>R0K2G7_EXST2</name>
<dbReference type="RefSeq" id="XP_008029432.1">
    <property type="nucleotide sequence ID" value="XM_008031241.1"/>
</dbReference>
<reference evidence="2 3" key="1">
    <citation type="journal article" date="2012" name="PLoS Pathog.">
        <title>Diverse lifestyles and strategies of plant pathogenesis encoded in the genomes of eighteen Dothideomycetes fungi.</title>
        <authorList>
            <person name="Ohm R.A."/>
            <person name="Feau N."/>
            <person name="Henrissat B."/>
            <person name="Schoch C.L."/>
            <person name="Horwitz B.A."/>
            <person name="Barry K.W."/>
            <person name="Condon B.J."/>
            <person name="Copeland A.C."/>
            <person name="Dhillon B."/>
            <person name="Glaser F."/>
            <person name="Hesse C.N."/>
            <person name="Kosti I."/>
            <person name="LaButti K."/>
            <person name="Lindquist E.A."/>
            <person name="Lucas S."/>
            <person name="Salamov A.A."/>
            <person name="Bradshaw R.E."/>
            <person name="Ciuffetti L."/>
            <person name="Hamelin R.C."/>
            <person name="Kema G.H.J."/>
            <person name="Lawrence C."/>
            <person name="Scott J.A."/>
            <person name="Spatafora J.W."/>
            <person name="Turgeon B.G."/>
            <person name="de Wit P.J.G.M."/>
            <person name="Zhong S."/>
            <person name="Goodwin S.B."/>
            <person name="Grigoriev I.V."/>
        </authorList>
    </citation>
    <scope>NUCLEOTIDE SEQUENCE [LARGE SCALE GENOMIC DNA]</scope>
    <source>
        <strain evidence="3">28A</strain>
    </source>
</reference>
<keyword evidence="1" id="KW-0175">Coiled coil</keyword>
<sequence>MDNNQLRLRQAVAEKVFGFELQDKLTAKKKELADLQERNAALIRDNVLHPLDPLATGPGPAGLAKIDAAEERCALLQKELDGEGGNAGLREITRRLEKENQVLREAYEGDERLLSRYTALEQANNELAARYKRLETEHQGEDGDRGLLSEHNTLIQRHEGLTARFNRLEVKYRGNDGKGGYIF</sequence>
<dbReference type="GeneID" id="19403863"/>
<dbReference type="EMBL" id="KB908844">
    <property type="protein sequence ID" value="EOA82572.1"/>
    <property type="molecule type" value="Genomic_DNA"/>
</dbReference>
<dbReference type="HOGENOM" id="CLU_1476003_0_0_1"/>
<accession>R0K2G7</accession>
<keyword evidence="3" id="KW-1185">Reference proteome</keyword>
<evidence type="ECO:0000256" key="1">
    <source>
        <dbReference type="SAM" id="Coils"/>
    </source>
</evidence>
<feature type="coiled-coil region" evidence="1">
    <location>
        <begin position="86"/>
        <end position="137"/>
    </location>
</feature>
<dbReference type="OrthoDB" id="10346518at2759"/>
<gene>
    <name evidence="2" type="ORF">SETTUDRAFT_34132</name>
</gene>